<evidence type="ECO:0000313" key="1">
    <source>
        <dbReference type="EMBL" id="KAJ7221535.1"/>
    </source>
</evidence>
<name>A0AAD6VTH0_9AGAR</name>
<protein>
    <submittedName>
        <fullName evidence="1">Uncharacterized protein</fullName>
    </submittedName>
</protein>
<organism evidence="1 2">
    <name type="scientific">Mycena pura</name>
    <dbReference type="NCBI Taxonomy" id="153505"/>
    <lineage>
        <taxon>Eukaryota</taxon>
        <taxon>Fungi</taxon>
        <taxon>Dikarya</taxon>
        <taxon>Basidiomycota</taxon>
        <taxon>Agaricomycotina</taxon>
        <taxon>Agaricomycetes</taxon>
        <taxon>Agaricomycetidae</taxon>
        <taxon>Agaricales</taxon>
        <taxon>Marasmiineae</taxon>
        <taxon>Mycenaceae</taxon>
        <taxon>Mycena</taxon>
    </lineage>
</organism>
<accession>A0AAD6VTH0</accession>
<comment type="caution">
    <text evidence="1">The sequence shown here is derived from an EMBL/GenBank/DDBJ whole genome shotgun (WGS) entry which is preliminary data.</text>
</comment>
<keyword evidence="2" id="KW-1185">Reference proteome</keyword>
<evidence type="ECO:0000313" key="2">
    <source>
        <dbReference type="Proteomes" id="UP001219525"/>
    </source>
</evidence>
<reference evidence="1" key="1">
    <citation type="submission" date="2023-03" db="EMBL/GenBank/DDBJ databases">
        <title>Massive genome expansion in bonnet fungi (Mycena s.s.) driven by repeated elements and novel gene families across ecological guilds.</title>
        <authorList>
            <consortium name="Lawrence Berkeley National Laboratory"/>
            <person name="Harder C.B."/>
            <person name="Miyauchi S."/>
            <person name="Viragh M."/>
            <person name="Kuo A."/>
            <person name="Thoen E."/>
            <person name="Andreopoulos B."/>
            <person name="Lu D."/>
            <person name="Skrede I."/>
            <person name="Drula E."/>
            <person name="Henrissat B."/>
            <person name="Morin E."/>
            <person name="Kohler A."/>
            <person name="Barry K."/>
            <person name="LaButti K."/>
            <person name="Morin E."/>
            <person name="Salamov A."/>
            <person name="Lipzen A."/>
            <person name="Mereny Z."/>
            <person name="Hegedus B."/>
            <person name="Baldrian P."/>
            <person name="Stursova M."/>
            <person name="Weitz H."/>
            <person name="Taylor A."/>
            <person name="Grigoriev I.V."/>
            <person name="Nagy L.G."/>
            <person name="Martin F."/>
            <person name="Kauserud H."/>
        </authorList>
    </citation>
    <scope>NUCLEOTIDE SEQUENCE</scope>
    <source>
        <strain evidence="1">9144</strain>
    </source>
</reference>
<dbReference type="Proteomes" id="UP001219525">
    <property type="component" value="Unassembled WGS sequence"/>
</dbReference>
<dbReference type="AlphaFoldDB" id="A0AAD6VTH0"/>
<dbReference type="EMBL" id="JARJCW010000008">
    <property type="protein sequence ID" value="KAJ7221535.1"/>
    <property type="molecule type" value="Genomic_DNA"/>
</dbReference>
<sequence length="253" mass="27275">MLKYTLWDMERGQRHSGCAIAGSGTVRRMQKIVHVRPGTGTGVEQGQAHLHAHGGDGRGERTCGLGRGRAQHGTHGTHAAPLVQATHDVVCAVRRRPRHQPTRHCSRAWRCIAASEDVRLGTGTGIATGAHAWGKTGAPSDVRESLASLWRRAASTSASGSAMVEASKGGASKGTESARGWHRVLFGGRRATVDSSNGGLRMGGRLYWRGPYPLNRIELIHYKLTAFELGLNQRPHVGQNSGTAYFPSRPLYH</sequence>
<proteinExistence type="predicted"/>
<gene>
    <name evidence="1" type="ORF">GGX14DRAFT_388689</name>
</gene>